<organism evidence="8 9">
    <name type="scientific">Cytospora leucostoma</name>
    <dbReference type="NCBI Taxonomy" id="1230097"/>
    <lineage>
        <taxon>Eukaryota</taxon>
        <taxon>Fungi</taxon>
        <taxon>Dikarya</taxon>
        <taxon>Ascomycota</taxon>
        <taxon>Pezizomycotina</taxon>
        <taxon>Sordariomycetes</taxon>
        <taxon>Sordariomycetidae</taxon>
        <taxon>Diaporthales</taxon>
        <taxon>Cytosporaceae</taxon>
        <taxon>Cytospora</taxon>
    </lineage>
</organism>
<evidence type="ECO:0000256" key="5">
    <source>
        <dbReference type="ARBA" id="ARBA00023004"/>
    </source>
</evidence>
<keyword evidence="5 6" id="KW-0408">Iron</keyword>
<name>A0A423WKL0_9PEZI</name>
<evidence type="ECO:0000256" key="3">
    <source>
        <dbReference type="ARBA" id="ARBA00022617"/>
    </source>
</evidence>
<evidence type="ECO:0000256" key="1">
    <source>
        <dbReference type="ARBA" id="ARBA00001971"/>
    </source>
</evidence>
<dbReference type="Pfam" id="PF00067">
    <property type="entry name" value="p450"/>
    <property type="match status" value="1"/>
</dbReference>
<evidence type="ECO:0000256" key="2">
    <source>
        <dbReference type="ARBA" id="ARBA00010617"/>
    </source>
</evidence>
<comment type="cofactor">
    <cofactor evidence="1 6">
        <name>heme</name>
        <dbReference type="ChEBI" id="CHEBI:30413"/>
    </cofactor>
</comment>
<keyword evidence="3 6" id="KW-0349">Heme</keyword>
<evidence type="ECO:0008006" key="10">
    <source>
        <dbReference type="Google" id="ProtNLM"/>
    </source>
</evidence>
<evidence type="ECO:0000256" key="6">
    <source>
        <dbReference type="PIRSR" id="PIRSR602401-1"/>
    </source>
</evidence>
<evidence type="ECO:0000313" key="8">
    <source>
        <dbReference type="EMBL" id="ROW03868.1"/>
    </source>
</evidence>
<dbReference type="PANTHER" id="PTHR24305">
    <property type="entry name" value="CYTOCHROME P450"/>
    <property type="match status" value="1"/>
</dbReference>
<dbReference type="PRINTS" id="PR00463">
    <property type="entry name" value="EP450I"/>
</dbReference>
<sequence>MDLAFVRDSSALQQVLVGLILLTLLFNISRALYNILGHPLASLPGPKFAGATPFWLLYHTFRLRKCEVLDECLSRYGPVVRIAPNKVLISSQTDIKTVYGIGAKFVKSDFYPPWGLDGASNIFSTTDPKDHSLRRAITARTFSKNSIVKFMPKMEEHAVSLVRNLRARCDVKDGDQGVTRSTTTVEFLKMARYMALDMLGSSVLGEDFQLLKTGREHPFVHDLDSATLIIPTRATVPSWLWATVFKHLPVARWQHHLGGEARLSEYARETVHRAFAAADGAGGKADDRPPTLVSSYANYEDETTGRHLSTERIVGEIAAVYFAGTDTTSNTLTFAMYEIARRPDVQQKLRDEVVDAHRKARRSRSEATAHAVTESDDGVLEMSHAILENCPYLEAFISESLRLYAAIPSHLERVVPQAGVTLSTGHKLPAGTVIGVQTYSLHRDPVIFPQPHHFDPDRWLRGTPEMRKALSPWGFGSRICMGMHLAYIEFRLVIAAVVANFLVCLPQGFDHDTMDMKNLWFVFPQGGKLDVDLTTIHS</sequence>
<dbReference type="PROSITE" id="PS00086">
    <property type="entry name" value="CYTOCHROME_P450"/>
    <property type="match status" value="1"/>
</dbReference>
<gene>
    <name evidence="8" type="ORF">VPNG_07307</name>
</gene>
<dbReference type="InterPro" id="IPR002401">
    <property type="entry name" value="Cyt_P450_E_grp-I"/>
</dbReference>
<evidence type="ECO:0000256" key="4">
    <source>
        <dbReference type="ARBA" id="ARBA00022723"/>
    </source>
</evidence>
<dbReference type="AlphaFoldDB" id="A0A423WKL0"/>
<accession>A0A423WKL0</accession>
<dbReference type="GO" id="GO:0016705">
    <property type="term" value="F:oxidoreductase activity, acting on paired donors, with incorporation or reduction of molecular oxygen"/>
    <property type="evidence" value="ECO:0007669"/>
    <property type="project" value="InterPro"/>
</dbReference>
<dbReference type="PRINTS" id="PR00385">
    <property type="entry name" value="P450"/>
</dbReference>
<dbReference type="InterPro" id="IPR001128">
    <property type="entry name" value="Cyt_P450"/>
</dbReference>
<dbReference type="Proteomes" id="UP000285146">
    <property type="component" value="Unassembled WGS sequence"/>
</dbReference>
<dbReference type="GO" id="GO:0005506">
    <property type="term" value="F:iron ion binding"/>
    <property type="evidence" value="ECO:0007669"/>
    <property type="project" value="InterPro"/>
</dbReference>
<protein>
    <recommendedName>
        <fullName evidence="10">Cytochrome P450</fullName>
    </recommendedName>
</protein>
<feature type="binding site" description="axial binding residue" evidence="6">
    <location>
        <position position="480"/>
    </location>
    <ligand>
        <name>heme</name>
        <dbReference type="ChEBI" id="CHEBI:30413"/>
    </ligand>
    <ligandPart>
        <name>Fe</name>
        <dbReference type="ChEBI" id="CHEBI:18248"/>
    </ligandPart>
</feature>
<dbReference type="OrthoDB" id="1470350at2759"/>
<dbReference type="SUPFAM" id="SSF48264">
    <property type="entry name" value="Cytochrome P450"/>
    <property type="match status" value="1"/>
</dbReference>
<dbReference type="Gene3D" id="1.10.630.10">
    <property type="entry name" value="Cytochrome P450"/>
    <property type="match status" value="1"/>
</dbReference>
<comment type="similarity">
    <text evidence="2 7">Belongs to the cytochrome P450 family.</text>
</comment>
<evidence type="ECO:0000313" key="9">
    <source>
        <dbReference type="Proteomes" id="UP000285146"/>
    </source>
</evidence>
<dbReference type="PANTHER" id="PTHR24305:SF166">
    <property type="entry name" value="CYTOCHROME P450 12A4, MITOCHONDRIAL-RELATED"/>
    <property type="match status" value="1"/>
</dbReference>
<keyword evidence="4 6" id="KW-0479">Metal-binding</keyword>
<dbReference type="InterPro" id="IPR017972">
    <property type="entry name" value="Cyt_P450_CS"/>
</dbReference>
<keyword evidence="9" id="KW-1185">Reference proteome</keyword>
<dbReference type="STRING" id="1230097.A0A423WKL0"/>
<dbReference type="GO" id="GO:0004497">
    <property type="term" value="F:monooxygenase activity"/>
    <property type="evidence" value="ECO:0007669"/>
    <property type="project" value="UniProtKB-KW"/>
</dbReference>
<dbReference type="GO" id="GO:0020037">
    <property type="term" value="F:heme binding"/>
    <property type="evidence" value="ECO:0007669"/>
    <property type="project" value="InterPro"/>
</dbReference>
<keyword evidence="7" id="KW-0560">Oxidoreductase</keyword>
<dbReference type="InterPro" id="IPR036396">
    <property type="entry name" value="Cyt_P450_sf"/>
</dbReference>
<dbReference type="InterPro" id="IPR050121">
    <property type="entry name" value="Cytochrome_P450_monoxygenase"/>
</dbReference>
<dbReference type="EMBL" id="LKEB01000048">
    <property type="protein sequence ID" value="ROW03868.1"/>
    <property type="molecule type" value="Genomic_DNA"/>
</dbReference>
<proteinExistence type="inferred from homology"/>
<dbReference type="InParanoid" id="A0A423WKL0"/>
<keyword evidence="7" id="KW-0503">Monooxygenase</keyword>
<reference evidence="8 9" key="1">
    <citation type="submission" date="2015-09" db="EMBL/GenBank/DDBJ databases">
        <title>Host preference determinants of Valsa canker pathogens revealed by comparative genomics.</title>
        <authorList>
            <person name="Yin Z."/>
            <person name="Huang L."/>
        </authorList>
    </citation>
    <scope>NUCLEOTIDE SEQUENCE [LARGE SCALE GENOMIC DNA]</scope>
    <source>
        <strain evidence="8 9">SXYLt</strain>
    </source>
</reference>
<comment type="caution">
    <text evidence="8">The sequence shown here is derived from an EMBL/GenBank/DDBJ whole genome shotgun (WGS) entry which is preliminary data.</text>
</comment>
<evidence type="ECO:0000256" key="7">
    <source>
        <dbReference type="RuleBase" id="RU000461"/>
    </source>
</evidence>